<dbReference type="Gene3D" id="1.10.357.10">
    <property type="entry name" value="Tetracycline Repressor, domain 2"/>
    <property type="match status" value="1"/>
</dbReference>
<organism evidence="3 4">
    <name type="scientific">Mycobacterium paraffinicum</name>
    <dbReference type="NCBI Taxonomy" id="53378"/>
    <lineage>
        <taxon>Bacteria</taxon>
        <taxon>Bacillati</taxon>
        <taxon>Actinomycetota</taxon>
        <taxon>Actinomycetes</taxon>
        <taxon>Mycobacteriales</taxon>
        <taxon>Mycobacteriaceae</taxon>
        <taxon>Mycobacterium</taxon>
    </lineage>
</organism>
<gene>
    <name evidence="3" type="ORF">BRW65_18015</name>
</gene>
<comment type="caution">
    <text evidence="3">The sequence shown here is derived from an EMBL/GenBank/DDBJ whole genome shotgun (WGS) entry which is preliminary data.</text>
</comment>
<evidence type="ECO:0008006" key="5">
    <source>
        <dbReference type="Google" id="ProtNLM"/>
    </source>
</evidence>
<keyword evidence="2" id="KW-0804">Transcription</keyword>
<proteinExistence type="predicted"/>
<dbReference type="PANTHER" id="PTHR47506:SF7">
    <property type="entry name" value="TRANSCRIPTIONAL REGULATORY PROTEIN"/>
    <property type="match status" value="1"/>
</dbReference>
<evidence type="ECO:0000256" key="1">
    <source>
        <dbReference type="ARBA" id="ARBA00023015"/>
    </source>
</evidence>
<dbReference type="Proteomes" id="UP000186438">
    <property type="component" value="Unassembled WGS sequence"/>
</dbReference>
<name>A0A1Q4HS48_9MYCO</name>
<sequence>MADAGLTHGAFYAHFDSKDDLDVAAFSHAVDEWREKWVPIRRGGRWDRRLSSIAKRYLTSAHRDDVADGCGYPALVSEATHAGAAFRVAFEQELLRSVEVICGDDANDASHRADALALMVICVGGVALSRAVNDEDLSTQILRAARRAAAHLADATTAPPTAIS</sequence>
<accession>A0A1Q4HS48</accession>
<dbReference type="InterPro" id="IPR009057">
    <property type="entry name" value="Homeodomain-like_sf"/>
</dbReference>
<dbReference type="InterPro" id="IPR036271">
    <property type="entry name" value="Tet_transcr_reg_TetR-rel_C_sf"/>
</dbReference>
<reference evidence="3 4" key="1">
    <citation type="submission" date="2016-11" db="EMBL/GenBank/DDBJ databases">
        <title>Genome sequences of unsequenced Mycobacteria.</title>
        <authorList>
            <person name="Greninger A.L."/>
            <person name="Fang F."/>
            <person name="Jerome K.R."/>
        </authorList>
    </citation>
    <scope>NUCLEOTIDE SEQUENCE [LARGE SCALE GENOMIC DNA]</scope>
    <source>
        <strain evidence="3 4">M11</strain>
    </source>
</reference>
<protein>
    <recommendedName>
        <fullName evidence="5">HTH tetR-type domain-containing protein</fullName>
    </recommendedName>
</protein>
<keyword evidence="1" id="KW-0805">Transcription regulation</keyword>
<dbReference type="AlphaFoldDB" id="A0A1Q4HS48"/>
<dbReference type="PANTHER" id="PTHR47506">
    <property type="entry name" value="TRANSCRIPTIONAL REGULATORY PROTEIN"/>
    <property type="match status" value="1"/>
</dbReference>
<keyword evidence="4" id="KW-1185">Reference proteome</keyword>
<dbReference type="SUPFAM" id="SSF46689">
    <property type="entry name" value="Homeodomain-like"/>
    <property type="match status" value="1"/>
</dbReference>
<dbReference type="STRING" id="53378.BRW65_18015"/>
<evidence type="ECO:0000313" key="4">
    <source>
        <dbReference type="Proteomes" id="UP000186438"/>
    </source>
</evidence>
<dbReference type="SUPFAM" id="SSF48498">
    <property type="entry name" value="Tetracyclin repressor-like, C-terminal domain"/>
    <property type="match status" value="1"/>
</dbReference>
<dbReference type="EMBL" id="MPNT01000016">
    <property type="protein sequence ID" value="OJZ71988.1"/>
    <property type="molecule type" value="Genomic_DNA"/>
</dbReference>
<evidence type="ECO:0000256" key="2">
    <source>
        <dbReference type="ARBA" id="ARBA00023163"/>
    </source>
</evidence>
<evidence type="ECO:0000313" key="3">
    <source>
        <dbReference type="EMBL" id="OJZ71988.1"/>
    </source>
</evidence>